<organism evidence="6 7">
    <name type="scientific">Merdimmobilis hominis</name>
    <dbReference type="NCBI Taxonomy" id="2897707"/>
    <lineage>
        <taxon>Bacteria</taxon>
        <taxon>Bacillati</taxon>
        <taxon>Bacillota</taxon>
        <taxon>Clostridia</taxon>
        <taxon>Eubacteriales</taxon>
        <taxon>Oscillospiraceae</taxon>
        <taxon>Merdimmobilis</taxon>
    </lineage>
</organism>
<keyword evidence="2" id="KW-0238">DNA-binding</keyword>
<dbReference type="Pfam" id="PF00027">
    <property type="entry name" value="cNMP_binding"/>
    <property type="match status" value="1"/>
</dbReference>
<protein>
    <submittedName>
        <fullName evidence="6">Crp/Fnr family transcriptional regulator</fullName>
    </submittedName>
</protein>
<dbReference type="InterPro" id="IPR012318">
    <property type="entry name" value="HTH_CRP"/>
</dbReference>
<evidence type="ECO:0000256" key="2">
    <source>
        <dbReference type="ARBA" id="ARBA00023125"/>
    </source>
</evidence>
<name>A0A938X8P8_9FIRM</name>
<dbReference type="SUPFAM" id="SSF46785">
    <property type="entry name" value="Winged helix' DNA-binding domain"/>
    <property type="match status" value="1"/>
</dbReference>
<dbReference type="SUPFAM" id="SSF51206">
    <property type="entry name" value="cAMP-binding domain-like"/>
    <property type="match status" value="1"/>
</dbReference>
<keyword evidence="7" id="KW-1185">Reference proteome</keyword>
<dbReference type="InterPro" id="IPR050397">
    <property type="entry name" value="Env_Response_Regulators"/>
</dbReference>
<evidence type="ECO:0000313" key="7">
    <source>
        <dbReference type="Proteomes" id="UP000774750"/>
    </source>
</evidence>
<dbReference type="GO" id="GO:0003700">
    <property type="term" value="F:DNA-binding transcription factor activity"/>
    <property type="evidence" value="ECO:0007669"/>
    <property type="project" value="TreeGrafter"/>
</dbReference>
<sequence length="221" mass="25191">MELREFFGDIWGKLSKEEQTLFLESARLVSYERGTVLKNSTDQCEALYAVTRGILRVYMISEEGREVTLYQLKEGDFCLFSASCILSRIPFPLLVEAQTDVTLYRIPAQVYQSVLQTNIAVSNFTSGIMSNRLADILWLVDQILFKRMDSRLAAFLCSQSELYHTDTLTLTHEQIAAHLGTAREVVSRMLKYLQSEQMIVLSRKEIRLTDKESLSLLAGDA</sequence>
<dbReference type="PRINTS" id="PR00034">
    <property type="entry name" value="HTHCRP"/>
</dbReference>
<evidence type="ECO:0000313" key="6">
    <source>
        <dbReference type="EMBL" id="MBM6921276.1"/>
    </source>
</evidence>
<dbReference type="InterPro" id="IPR014710">
    <property type="entry name" value="RmlC-like_jellyroll"/>
</dbReference>
<comment type="caution">
    <text evidence="6">The sequence shown here is derived from an EMBL/GenBank/DDBJ whole genome shotgun (WGS) entry which is preliminary data.</text>
</comment>
<dbReference type="GO" id="GO:0003677">
    <property type="term" value="F:DNA binding"/>
    <property type="evidence" value="ECO:0007669"/>
    <property type="project" value="UniProtKB-KW"/>
</dbReference>
<dbReference type="AlphaFoldDB" id="A0A938X8P8"/>
<evidence type="ECO:0000259" key="5">
    <source>
        <dbReference type="PROSITE" id="PS51063"/>
    </source>
</evidence>
<dbReference type="SMART" id="SM00100">
    <property type="entry name" value="cNMP"/>
    <property type="match status" value="1"/>
</dbReference>
<dbReference type="SMART" id="SM00419">
    <property type="entry name" value="HTH_CRP"/>
    <property type="match status" value="1"/>
</dbReference>
<dbReference type="InterPro" id="IPR018490">
    <property type="entry name" value="cNMP-bd_dom_sf"/>
</dbReference>
<dbReference type="PROSITE" id="PS51063">
    <property type="entry name" value="HTH_CRP_2"/>
    <property type="match status" value="1"/>
</dbReference>
<dbReference type="InterPro" id="IPR000595">
    <property type="entry name" value="cNMP-bd_dom"/>
</dbReference>
<keyword evidence="1" id="KW-0805">Transcription regulation</keyword>
<dbReference type="PANTHER" id="PTHR24567:SF74">
    <property type="entry name" value="HTH-TYPE TRANSCRIPTIONAL REGULATOR ARCR"/>
    <property type="match status" value="1"/>
</dbReference>
<gene>
    <name evidence="6" type="ORF">H6A12_08925</name>
</gene>
<dbReference type="RefSeq" id="WP_204447053.1">
    <property type="nucleotide sequence ID" value="NZ_JACJKY010000014.1"/>
</dbReference>
<dbReference type="Proteomes" id="UP000774750">
    <property type="component" value="Unassembled WGS sequence"/>
</dbReference>
<dbReference type="PANTHER" id="PTHR24567">
    <property type="entry name" value="CRP FAMILY TRANSCRIPTIONAL REGULATORY PROTEIN"/>
    <property type="match status" value="1"/>
</dbReference>
<dbReference type="InterPro" id="IPR036388">
    <property type="entry name" value="WH-like_DNA-bd_sf"/>
</dbReference>
<keyword evidence="3" id="KW-0804">Transcription</keyword>
<accession>A0A938X8P8</accession>
<feature type="domain" description="HTH crp-type" evidence="5">
    <location>
        <begin position="146"/>
        <end position="212"/>
    </location>
</feature>
<feature type="domain" description="Cyclic nucleotide-binding" evidence="4">
    <location>
        <begin position="10"/>
        <end position="115"/>
    </location>
</feature>
<evidence type="ECO:0000259" key="4">
    <source>
        <dbReference type="PROSITE" id="PS50042"/>
    </source>
</evidence>
<reference evidence="6" key="2">
    <citation type="journal article" date="2021" name="Sci. Rep.">
        <title>The distribution of antibiotic resistance genes in chicken gut microbiota commensals.</title>
        <authorList>
            <person name="Juricova H."/>
            <person name="Matiasovicova J."/>
            <person name="Kubasova T."/>
            <person name="Cejkova D."/>
            <person name="Rychlik I."/>
        </authorList>
    </citation>
    <scope>NUCLEOTIDE SEQUENCE</scope>
    <source>
        <strain evidence="6">An559</strain>
    </source>
</reference>
<dbReference type="EMBL" id="JACJKY010000014">
    <property type="protein sequence ID" value="MBM6921276.1"/>
    <property type="molecule type" value="Genomic_DNA"/>
</dbReference>
<dbReference type="InterPro" id="IPR036390">
    <property type="entry name" value="WH_DNA-bd_sf"/>
</dbReference>
<reference evidence="6" key="1">
    <citation type="submission" date="2020-08" db="EMBL/GenBank/DDBJ databases">
        <authorList>
            <person name="Cejkova D."/>
            <person name="Kubasova T."/>
            <person name="Jahodarova E."/>
            <person name="Rychlik I."/>
        </authorList>
    </citation>
    <scope>NUCLEOTIDE SEQUENCE</scope>
    <source>
        <strain evidence="6">An559</strain>
    </source>
</reference>
<dbReference type="CDD" id="cd00038">
    <property type="entry name" value="CAP_ED"/>
    <property type="match status" value="1"/>
</dbReference>
<dbReference type="GO" id="GO:0005829">
    <property type="term" value="C:cytosol"/>
    <property type="evidence" value="ECO:0007669"/>
    <property type="project" value="TreeGrafter"/>
</dbReference>
<dbReference type="PROSITE" id="PS50042">
    <property type="entry name" value="CNMP_BINDING_3"/>
    <property type="match status" value="1"/>
</dbReference>
<proteinExistence type="predicted"/>
<dbReference type="Gene3D" id="1.10.10.10">
    <property type="entry name" value="Winged helix-like DNA-binding domain superfamily/Winged helix DNA-binding domain"/>
    <property type="match status" value="1"/>
</dbReference>
<evidence type="ECO:0000256" key="1">
    <source>
        <dbReference type="ARBA" id="ARBA00023015"/>
    </source>
</evidence>
<dbReference type="Pfam" id="PF13545">
    <property type="entry name" value="HTH_Crp_2"/>
    <property type="match status" value="1"/>
</dbReference>
<dbReference type="Gene3D" id="2.60.120.10">
    <property type="entry name" value="Jelly Rolls"/>
    <property type="match status" value="1"/>
</dbReference>
<evidence type="ECO:0000256" key="3">
    <source>
        <dbReference type="ARBA" id="ARBA00023163"/>
    </source>
</evidence>